<dbReference type="GO" id="GO:0043565">
    <property type="term" value="F:sequence-specific DNA binding"/>
    <property type="evidence" value="ECO:0007669"/>
    <property type="project" value="TreeGrafter"/>
</dbReference>
<dbReference type="Gene3D" id="1.10.10.10">
    <property type="entry name" value="Winged helix-like DNA-binding domain superfamily/Winged helix DNA-binding domain"/>
    <property type="match status" value="1"/>
</dbReference>
<dbReference type="PROSITE" id="PS50931">
    <property type="entry name" value="HTH_LYSR"/>
    <property type="match status" value="1"/>
</dbReference>
<organism evidence="6 7">
    <name type="scientific">Ancylobacter defluvii</name>
    <dbReference type="NCBI Taxonomy" id="1282440"/>
    <lineage>
        <taxon>Bacteria</taxon>
        <taxon>Pseudomonadati</taxon>
        <taxon>Pseudomonadota</taxon>
        <taxon>Alphaproteobacteria</taxon>
        <taxon>Hyphomicrobiales</taxon>
        <taxon>Xanthobacteraceae</taxon>
        <taxon>Ancylobacter</taxon>
    </lineage>
</organism>
<keyword evidence="2" id="KW-0805">Transcription regulation</keyword>
<evidence type="ECO:0000256" key="4">
    <source>
        <dbReference type="ARBA" id="ARBA00023163"/>
    </source>
</evidence>
<comment type="similarity">
    <text evidence="1">Belongs to the LysR transcriptional regulatory family.</text>
</comment>
<dbReference type="Proteomes" id="UP001143330">
    <property type="component" value="Unassembled WGS sequence"/>
</dbReference>
<keyword evidence="7" id="KW-1185">Reference proteome</keyword>
<evidence type="ECO:0000259" key="5">
    <source>
        <dbReference type="PROSITE" id="PS50931"/>
    </source>
</evidence>
<dbReference type="RefSeq" id="WP_213363063.1">
    <property type="nucleotide sequence ID" value="NZ_BSFM01000003.1"/>
</dbReference>
<dbReference type="InterPro" id="IPR036388">
    <property type="entry name" value="WH-like_DNA-bd_sf"/>
</dbReference>
<evidence type="ECO:0000256" key="2">
    <source>
        <dbReference type="ARBA" id="ARBA00023015"/>
    </source>
</evidence>
<keyword evidence="4" id="KW-0804">Transcription</keyword>
<dbReference type="AlphaFoldDB" id="A0A9W6JUM5"/>
<gene>
    <name evidence="6" type="ORF">GCM10017653_04840</name>
</gene>
<reference evidence="6" key="1">
    <citation type="journal article" date="2014" name="Int. J. Syst. Evol. Microbiol.">
        <title>Complete genome sequence of Corynebacterium casei LMG S-19264T (=DSM 44701T), isolated from a smear-ripened cheese.</title>
        <authorList>
            <consortium name="US DOE Joint Genome Institute (JGI-PGF)"/>
            <person name="Walter F."/>
            <person name="Albersmeier A."/>
            <person name="Kalinowski J."/>
            <person name="Ruckert C."/>
        </authorList>
    </citation>
    <scope>NUCLEOTIDE SEQUENCE</scope>
    <source>
        <strain evidence="6">VKM B-2789</strain>
    </source>
</reference>
<dbReference type="EMBL" id="BSFM01000003">
    <property type="protein sequence ID" value="GLK82415.1"/>
    <property type="molecule type" value="Genomic_DNA"/>
</dbReference>
<dbReference type="InterPro" id="IPR005119">
    <property type="entry name" value="LysR_subst-bd"/>
</dbReference>
<dbReference type="PANTHER" id="PTHR30427">
    <property type="entry name" value="TRANSCRIPTIONAL ACTIVATOR PROTEIN LYSR"/>
    <property type="match status" value="1"/>
</dbReference>
<dbReference type="SUPFAM" id="SSF53850">
    <property type="entry name" value="Periplasmic binding protein-like II"/>
    <property type="match status" value="1"/>
</dbReference>
<name>A0A9W6JUM5_9HYPH</name>
<dbReference type="PRINTS" id="PR00039">
    <property type="entry name" value="HTHLYSR"/>
</dbReference>
<evidence type="ECO:0000313" key="6">
    <source>
        <dbReference type="EMBL" id="GLK82415.1"/>
    </source>
</evidence>
<dbReference type="GO" id="GO:0003700">
    <property type="term" value="F:DNA-binding transcription factor activity"/>
    <property type="evidence" value="ECO:0007669"/>
    <property type="project" value="InterPro"/>
</dbReference>
<accession>A0A9W6JUM5</accession>
<protein>
    <submittedName>
        <fullName evidence="6">LysR family transcriptional regulator</fullName>
    </submittedName>
</protein>
<dbReference type="PANTHER" id="PTHR30427:SF1">
    <property type="entry name" value="TRANSCRIPTIONAL ACTIVATOR PROTEIN LYSR"/>
    <property type="match status" value="1"/>
</dbReference>
<proteinExistence type="inferred from homology"/>
<dbReference type="Pfam" id="PF00126">
    <property type="entry name" value="HTH_1"/>
    <property type="match status" value="1"/>
</dbReference>
<evidence type="ECO:0000256" key="3">
    <source>
        <dbReference type="ARBA" id="ARBA00023125"/>
    </source>
</evidence>
<reference evidence="6" key="2">
    <citation type="submission" date="2023-01" db="EMBL/GenBank/DDBJ databases">
        <authorList>
            <person name="Sun Q."/>
            <person name="Evtushenko L."/>
        </authorList>
    </citation>
    <scope>NUCLEOTIDE SEQUENCE</scope>
    <source>
        <strain evidence="6">VKM B-2789</strain>
    </source>
</reference>
<sequence>MPDQPSADVKLRQLQILREVLRTGSARYAARLLKVSQPAVSQHIKQLEATLGFPLFLREKNRLIPTHQAWELLRDIEVTFASLEKVGKSIAALKGQEPTAVGLAAPGIFCFELLPRALSALRAHYPGCSVHLHSGSYQQTAEHVLNGRADLGLSRLPLDSNVFEWRPVATARNVCLIYPGHRFEQKDLVVAEDLVSEALVDIDPQFSAHQMNVNSLRYMGVEPNIAVEFDATGHDAGFVAAGIGVSVTNEVIAREYRRFGLITRPFEPSAVYHYVVFWRRGYKLNGRQQFLADELARSFVVSPPRAGST</sequence>
<comment type="caution">
    <text evidence="6">The sequence shown here is derived from an EMBL/GenBank/DDBJ whole genome shotgun (WGS) entry which is preliminary data.</text>
</comment>
<dbReference type="InterPro" id="IPR000847">
    <property type="entry name" value="LysR_HTH_N"/>
</dbReference>
<dbReference type="SUPFAM" id="SSF46785">
    <property type="entry name" value="Winged helix' DNA-binding domain"/>
    <property type="match status" value="1"/>
</dbReference>
<dbReference type="GO" id="GO:0010628">
    <property type="term" value="P:positive regulation of gene expression"/>
    <property type="evidence" value="ECO:0007669"/>
    <property type="project" value="TreeGrafter"/>
</dbReference>
<dbReference type="InterPro" id="IPR036390">
    <property type="entry name" value="WH_DNA-bd_sf"/>
</dbReference>
<feature type="domain" description="HTH lysR-type" evidence="5">
    <location>
        <begin position="9"/>
        <end position="66"/>
    </location>
</feature>
<evidence type="ECO:0000256" key="1">
    <source>
        <dbReference type="ARBA" id="ARBA00009437"/>
    </source>
</evidence>
<keyword evidence="3" id="KW-0238">DNA-binding</keyword>
<evidence type="ECO:0000313" key="7">
    <source>
        <dbReference type="Proteomes" id="UP001143330"/>
    </source>
</evidence>
<dbReference type="Gene3D" id="3.40.190.10">
    <property type="entry name" value="Periplasmic binding protein-like II"/>
    <property type="match status" value="2"/>
</dbReference>
<dbReference type="Pfam" id="PF03466">
    <property type="entry name" value="LysR_substrate"/>
    <property type="match status" value="1"/>
</dbReference>